<dbReference type="PROSITE" id="PS50011">
    <property type="entry name" value="PROTEIN_KINASE_DOM"/>
    <property type="match status" value="1"/>
</dbReference>
<dbReference type="SMART" id="SM00220">
    <property type="entry name" value="S_TKc"/>
    <property type="match status" value="1"/>
</dbReference>
<evidence type="ECO:0000313" key="8">
    <source>
        <dbReference type="EMBL" id="KAK8885400.1"/>
    </source>
</evidence>
<dbReference type="InterPro" id="IPR000719">
    <property type="entry name" value="Prot_kinase_dom"/>
</dbReference>
<evidence type="ECO:0000256" key="3">
    <source>
        <dbReference type="ARBA" id="ARBA00022741"/>
    </source>
</evidence>
<dbReference type="Gene3D" id="1.10.510.10">
    <property type="entry name" value="Transferase(Phosphotransferase) domain 1"/>
    <property type="match status" value="1"/>
</dbReference>
<evidence type="ECO:0000256" key="1">
    <source>
        <dbReference type="ARBA" id="ARBA00022527"/>
    </source>
</evidence>
<keyword evidence="3" id="KW-0547">Nucleotide-binding</keyword>
<keyword evidence="1" id="KW-0723">Serine/threonine-protein kinase</keyword>
<dbReference type="PANTHER" id="PTHR43895">
    <property type="entry name" value="CALCIUM/CALMODULIN-DEPENDENT PROTEIN KINASE KINASE-RELATED"/>
    <property type="match status" value="1"/>
</dbReference>
<feature type="compositionally biased region" description="Basic and acidic residues" evidence="6">
    <location>
        <begin position="1"/>
        <end position="11"/>
    </location>
</feature>
<gene>
    <name evidence="8" type="ORF">M9Y10_040848</name>
</gene>
<feature type="region of interest" description="Disordered" evidence="6">
    <location>
        <begin position="1"/>
        <end position="67"/>
    </location>
</feature>
<keyword evidence="4" id="KW-0418">Kinase</keyword>
<dbReference type="CDD" id="cd14008">
    <property type="entry name" value="STKc_LKB1_CaMKK"/>
    <property type="match status" value="1"/>
</dbReference>
<organism evidence="8 9">
    <name type="scientific">Tritrichomonas musculus</name>
    <dbReference type="NCBI Taxonomy" id="1915356"/>
    <lineage>
        <taxon>Eukaryota</taxon>
        <taxon>Metamonada</taxon>
        <taxon>Parabasalia</taxon>
        <taxon>Tritrichomonadida</taxon>
        <taxon>Tritrichomonadidae</taxon>
        <taxon>Tritrichomonas</taxon>
    </lineage>
</organism>
<dbReference type="InterPro" id="IPR011009">
    <property type="entry name" value="Kinase-like_dom_sf"/>
</dbReference>
<feature type="domain" description="Protein kinase" evidence="7">
    <location>
        <begin position="87"/>
        <end position="360"/>
    </location>
</feature>
<reference evidence="8 9" key="1">
    <citation type="submission" date="2024-04" db="EMBL/GenBank/DDBJ databases">
        <title>Tritrichomonas musculus Genome.</title>
        <authorList>
            <person name="Alves-Ferreira E."/>
            <person name="Grigg M."/>
            <person name="Lorenzi H."/>
            <person name="Galac M."/>
        </authorList>
    </citation>
    <scope>NUCLEOTIDE SEQUENCE [LARGE SCALE GENOMIC DNA]</scope>
    <source>
        <strain evidence="8 9">EAF2021</strain>
    </source>
</reference>
<name>A0ABR2K2Q9_9EUKA</name>
<feature type="compositionally biased region" description="Basic and acidic residues" evidence="6">
    <location>
        <begin position="18"/>
        <end position="41"/>
    </location>
</feature>
<dbReference type="SUPFAM" id="SSF56112">
    <property type="entry name" value="Protein kinase-like (PK-like)"/>
    <property type="match status" value="1"/>
</dbReference>
<evidence type="ECO:0000313" key="9">
    <source>
        <dbReference type="Proteomes" id="UP001470230"/>
    </source>
</evidence>
<keyword evidence="2" id="KW-0808">Transferase</keyword>
<sequence>MGCNHSAEKRITPQPDPDPVHKEEEVQQEKPIHNDQTDNEPKSNSAGSAEDTYEIVEPPPNFAQQPKGISETKSFFSSKEKPTIFEYKFKEHIGHGAQSDVFLTVNIETGQYYAAKVYDQNYLCRNSIGDAERPIEKFAQEVQIMSTVSQRNCLNLIELLQDEFTNTIILILPYADDGALSSYSYKADPCPEDKAKKYFFQIGLGLQHIHSMNIIHRDIKPDNVLKFKDGHVVIADFSVSKILEAPEGDELLDDTDGTPAFYSPEECRGDPYYGKPADVWAYGMTLYVMIYGKLPFFDPDDGGVFFSQFFSISQKIIEDDFPYSESIPISNDLRDLFSHLLDKNAKTRYTIEEALNHRWFAECLDEYMKEQEQQGQG</sequence>
<dbReference type="PANTHER" id="PTHR43895:SF150">
    <property type="entry name" value="SERINE_THREONINE-PROTEIN KINASE STK11"/>
    <property type="match status" value="1"/>
</dbReference>
<protein>
    <recommendedName>
        <fullName evidence="7">Protein kinase domain-containing protein</fullName>
    </recommendedName>
</protein>
<accession>A0ABR2K2Q9</accession>
<keyword evidence="5" id="KW-0067">ATP-binding</keyword>
<evidence type="ECO:0000256" key="5">
    <source>
        <dbReference type="ARBA" id="ARBA00022840"/>
    </source>
</evidence>
<dbReference type="EMBL" id="JAPFFF010000007">
    <property type="protein sequence ID" value="KAK8885400.1"/>
    <property type="molecule type" value="Genomic_DNA"/>
</dbReference>
<keyword evidence="9" id="KW-1185">Reference proteome</keyword>
<evidence type="ECO:0000256" key="4">
    <source>
        <dbReference type="ARBA" id="ARBA00022777"/>
    </source>
</evidence>
<evidence type="ECO:0000259" key="7">
    <source>
        <dbReference type="PROSITE" id="PS50011"/>
    </source>
</evidence>
<evidence type="ECO:0000256" key="6">
    <source>
        <dbReference type="SAM" id="MobiDB-lite"/>
    </source>
</evidence>
<comment type="caution">
    <text evidence="8">The sequence shown here is derived from an EMBL/GenBank/DDBJ whole genome shotgun (WGS) entry which is preliminary data.</text>
</comment>
<dbReference type="Proteomes" id="UP001470230">
    <property type="component" value="Unassembled WGS sequence"/>
</dbReference>
<proteinExistence type="predicted"/>
<evidence type="ECO:0000256" key="2">
    <source>
        <dbReference type="ARBA" id="ARBA00022679"/>
    </source>
</evidence>
<dbReference type="Pfam" id="PF00069">
    <property type="entry name" value="Pkinase"/>
    <property type="match status" value="1"/>
</dbReference>